<evidence type="ECO:0000256" key="1">
    <source>
        <dbReference type="SAM" id="SignalP"/>
    </source>
</evidence>
<name>Q6LKT4_PHOPR</name>
<dbReference type="Pfam" id="PF13174">
    <property type="entry name" value="TPR_6"/>
    <property type="match status" value="1"/>
</dbReference>
<dbReference type="Proteomes" id="UP000000593">
    <property type="component" value="Chromosome 2"/>
</dbReference>
<reference evidence="3" key="1">
    <citation type="journal article" date="2005" name="Science">
        <title>Life at depth: Photobacterium profundum genome sequence and expression analysis.</title>
        <authorList>
            <person name="Vezzi A."/>
            <person name="Campanaro S."/>
            <person name="D'Angelo M."/>
            <person name="Simonato F."/>
            <person name="Vitulo N."/>
            <person name="Lauro F.M."/>
            <person name="Cestaro A."/>
            <person name="Malacrida G."/>
            <person name="Simionati B."/>
            <person name="Cannata N."/>
            <person name="Romualdi C."/>
            <person name="Bartlett D.H."/>
            <person name="Valle G."/>
        </authorList>
    </citation>
    <scope>NUCLEOTIDE SEQUENCE [LARGE SCALE GENOMIC DNA]</scope>
    <source>
        <strain evidence="3">ATCC BAA-1253 / SS9</strain>
    </source>
</reference>
<evidence type="ECO:0000313" key="2">
    <source>
        <dbReference type="EMBL" id="CAG22176.1"/>
    </source>
</evidence>
<evidence type="ECO:0000313" key="3">
    <source>
        <dbReference type="Proteomes" id="UP000000593"/>
    </source>
</evidence>
<protein>
    <recommendedName>
        <fullName evidence="4">Tetratricopeptide repeat protein</fullName>
    </recommendedName>
</protein>
<dbReference type="RefSeq" id="WP_011220389.1">
    <property type="nucleotide sequence ID" value="NC_006371.1"/>
</dbReference>
<dbReference type="eggNOG" id="ENOG5033T0Q">
    <property type="taxonomic scope" value="Bacteria"/>
</dbReference>
<organism evidence="2 3">
    <name type="scientific">Photobacterium profundum (strain SS9)</name>
    <dbReference type="NCBI Taxonomy" id="298386"/>
    <lineage>
        <taxon>Bacteria</taxon>
        <taxon>Pseudomonadati</taxon>
        <taxon>Pseudomonadota</taxon>
        <taxon>Gammaproteobacteria</taxon>
        <taxon>Vibrionales</taxon>
        <taxon>Vibrionaceae</taxon>
        <taxon>Photobacterium</taxon>
    </lineage>
</organism>
<dbReference type="SUPFAM" id="SSF48452">
    <property type="entry name" value="TPR-like"/>
    <property type="match status" value="1"/>
</dbReference>
<proteinExistence type="predicted"/>
<dbReference type="Gene3D" id="1.25.40.10">
    <property type="entry name" value="Tetratricopeptide repeat domain"/>
    <property type="match status" value="1"/>
</dbReference>
<dbReference type="STRING" id="298386.PBPRB0303"/>
<feature type="chain" id="PRO_5004276140" description="Tetratricopeptide repeat protein" evidence="1">
    <location>
        <begin position="17"/>
        <end position="482"/>
    </location>
</feature>
<feature type="signal peptide" evidence="1">
    <location>
        <begin position="1"/>
        <end position="16"/>
    </location>
</feature>
<dbReference type="AlphaFoldDB" id="Q6LKT4"/>
<gene>
    <name evidence="2" type="ordered locus">PBPRB0303</name>
</gene>
<dbReference type="KEGG" id="ppr:PBPRB0303"/>
<keyword evidence="3" id="KW-1185">Reference proteome</keyword>
<accession>Q6LKT4</accession>
<dbReference type="EMBL" id="CR378675">
    <property type="protein sequence ID" value="CAG22176.1"/>
    <property type="molecule type" value="Genomic_DNA"/>
</dbReference>
<evidence type="ECO:0008006" key="4">
    <source>
        <dbReference type="Google" id="ProtNLM"/>
    </source>
</evidence>
<sequence>MKSLYIALAISLPAMASEQAKIQLLDRNVTVEVKSYRDVYYDETPIWKTLEKQGWKAAKNAVNEQPTSKKLTEEINFQANLEALTSAVNSNNRSAANALLADNPDWNSCQRIQWVWLDLQNEMATGYGTKSRQKYSDILQNCPEFTLTTTQKVLMWSRKSAGPQILSQYRQSPGYDATEYSKLAYQIQLKQLSRNGSHSANKDVVVKQAKVKRDSKGAELLGWQYLKEKNYQSSLSWFDSAIKWSGKPSKKLIEGKLLSLKGLHRQKEVEQLQARWVKQYPSLNKFKSNANSERLNRICESQPAACLKLLDEQQPLTSEQHALAGWQWYKLQRPLTATRSFEKALKDLPADVEQYQETQYGYSLALNRAGFQQHAESLAKLLADPSYKVMYAKQQASKNILNAFEQEKYQYVVDNTYLYEQKYGQEVGLSEIKGWAYYNQNQNTKAVNTFQQLVNAYPHDPKFKDALKTAQCAQRKTYKQCY</sequence>
<keyword evidence="1" id="KW-0732">Signal</keyword>
<dbReference type="InterPro" id="IPR011990">
    <property type="entry name" value="TPR-like_helical_dom_sf"/>
</dbReference>
<dbReference type="HOGENOM" id="CLU_562503_0_0_6"/>
<dbReference type="InterPro" id="IPR019734">
    <property type="entry name" value="TPR_rpt"/>
</dbReference>